<evidence type="ECO:0000313" key="2">
    <source>
        <dbReference type="EMBL" id="CAB4346866.1"/>
    </source>
</evidence>
<feature type="region of interest" description="Disordered" evidence="1">
    <location>
        <begin position="1"/>
        <end position="20"/>
    </location>
</feature>
<protein>
    <submittedName>
        <fullName evidence="2">Unannotated protein</fullName>
    </submittedName>
</protein>
<accession>A0A6J6A056</accession>
<sequence length="174" mass="18443">MPVKNAHISIGADPHNKAGVNRRTIDVDPIDNGDWCFDGDTGGHMHEHAIKEVGIVEAAEYIGPAIGNSTERGLRIGAVDERADVHTLRHKCFVEPRSNNSAVTDHNSAGEMTQGVEKRSGFSGNTLGSIADNGPLAQIDIGDTAVAPDLFFGGRHGELVRMDGRGTSINKPLG</sequence>
<reference evidence="2" key="1">
    <citation type="submission" date="2020-05" db="EMBL/GenBank/DDBJ databases">
        <authorList>
            <person name="Chiriac C."/>
            <person name="Salcher M."/>
            <person name="Ghai R."/>
            <person name="Kavagutti S V."/>
        </authorList>
    </citation>
    <scope>NUCLEOTIDE SEQUENCE</scope>
</reference>
<evidence type="ECO:0000256" key="1">
    <source>
        <dbReference type="SAM" id="MobiDB-lite"/>
    </source>
</evidence>
<proteinExistence type="predicted"/>
<organism evidence="2">
    <name type="scientific">freshwater metagenome</name>
    <dbReference type="NCBI Taxonomy" id="449393"/>
    <lineage>
        <taxon>unclassified sequences</taxon>
        <taxon>metagenomes</taxon>
        <taxon>ecological metagenomes</taxon>
    </lineage>
</organism>
<gene>
    <name evidence="2" type="ORF">UFOPK3331_02019</name>
</gene>
<dbReference type="EMBL" id="CAESAL010000130">
    <property type="protein sequence ID" value="CAB4346866.1"/>
    <property type="molecule type" value="Genomic_DNA"/>
</dbReference>
<name>A0A6J6A056_9ZZZZ</name>
<dbReference type="AlphaFoldDB" id="A0A6J6A056"/>